<reference evidence="1" key="1">
    <citation type="journal article" date="2024" name="Syst. Appl. Microbiol.">
        <title>First single-strain enrichments of Electrothrix cable bacteria, description of E. aestuarii sp. nov. and E. rattekaaiensis sp. nov., and proposal of a cable bacteria taxonomy following the rules of the SeqCode.</title>
        <authorList>
            <person name="Plum-Jensen L.E."/>
            <person name="Schramm A."/>
            <person name="Marshall I.P.G."/>
        </authorList>
    </citation>
    <scope>NUCLEOTIDE SEQUENCE</scope>
    <source>
        <strain evidence="1">Rat1</strain>
    </source>
</reference>
<accession>A0AAU8LSC2</accession>
<sequence length="115" mass="12679">MEYLRQLPVSGSCDLVDFDYNDIVHGFVNDVLFLVVSGEKPCKDMEIKLVPFVLDRHADYWRIQVVGCHAGTTNAAPSPYFVSIPLDGIIGKKGIELIGAGRSVKILKKDLSSIN</sequence>
<proteinExistence type="predicted"/>
<evidence type="ECO:0000313" key="1">
    <source>
        <dbReference type="EMBL" id="XCN72076.1"/>
    </source>
</evidence>
<organism evidence="1">
    <name type="scientific">Candidatus Electrothrix aestuarii</name>
    <dbReference type="NCBI Taxonomy" id="3062594"/>
    <lineage>
        <taxon>Bacteria</taxon>
        <taxon>Pseudomonadati</taxon>
        <taxon>Thermodesulfobacteriota</taxon>
        <taxon>Desulfobulbia</taxon>
        <taxon>Desulfobulbales</taxon>
        <taxon>Desulfobulbaceae</taxon>
        <taxon>Candidatus Electrothrix</taxon>
    </lineage>
</organism>
<protein>
    <submittedName>
        <fullName evidence="1">Uncharacterized protein</fullName>
    </submittedName>
</protein>
<dbReference type="KEGG" id="eaj:Q3M24_17435"/>
<dbReference type="AlphaFoldDB" id="A0AAU8LSC2"/>
<name>A0AAU8LSC2_9BACT</name>
<gene>
    <name evidence="1" type="ORF">Q3M24_17435</name>
</gene>
<dbReference type="EMBL" id="CP159373">
    <property type="protein sequence ID" value="XCN72076.1"/>
    <property type="molecule type" value="Genomic_DNA"/>
</dbReference>
<reference evidence="1" key="2">
    <citation type="submission" date="2024-06" db="EMBL/GenBank/DDBJ databases">
        <authorList>
            <person name="Plum-Jensen L.E."/>
            <person name="Schramm A."/>
            <person name="Marshall I.P.G."/>
        </authorList>
    </citation>
    <scope>NUCLEOTIDE SEQUENCE</scope>
    <source>
        <strain evidence="1">Rat1</strain>
    </source>
</reference>